<dbReference type="FunFam" id="1.10.730.10:FF:000014">
    <property type="entry name" value="Valine--tRNA ligase"/>
    <property type="match status" value="1"/>
</dbReference>
<evidence type="ECO:0000256" key="11">
    <source>
        <dbReference type="ARBA" id="ARBA00060830"/>
    </source>
</evidence>
<dbReference type="InterPro" id="IPR009080">
    <property type="entry name" value="tRNAsynth_Ia_anticodon-bd"/>
</dbReference>
<dbReference type="GO" id="GO:0004832">
    <property type="term" value="F:valine-tRNA ligase activity"/>
    <property type="evidence" value="ECO:0007669"/>
    <property type="project" value="UniProtKB-UniRule"/>
</dbReference>
<sequence>MSEELNKTYSPNEIEDKWYKIWEENGYFNAQHNAEKPGYSIAIPPPNVTGILHMGHMLNNSIQDAIIRFKRMSGFDALWIPGMDHAGIATQNKVERMLKEEGTSKEEIGYDEFLRRTWEWKEKHGGLITKQLRKLGVSLDWSRERFTMDEGLSDAVKEVFIKLYNDGLIYRGEYIVNWCPFDKTALADDEVDHTDENGKIWEIKYKIKDSDDYVIIATTRPETMLGDTGVAVNPNDERYKDLVGKKVILPLMNREIPVVADEYVDMEFGTGVVKMTPSHDPNDFEVAKRTGLEFINIFTEDAHVNSNGGKYEGLDRYEARDAILADLEKEGLLVGVKEHNHAVGHCYRCNSVIEPRVSTQWFVKMKPLAKRALEVVKNGQIKITPQRWEKVYYNWLENIRDWTISRQIWWGHRIPAYYAQDGTVFVAKNLEDAKKQAKEKFGVETELTEEKDVLDTWFSSALWPFSTLGWPKETEDLKKFFPTDALVTGADILFFWVARMVMMSLYIKDEIPFSYVYLHGIIRDELGRKMSKSLGNSPDPLDLIAKYGADAIRFSFLYNTSQGQDIHFSEKLIEMGSTFANKVWNASRFVLSNLEDFDSNAKIDSSEFKLEDRWILSKLQNTARQVNESFEKYELDTAAKLAYEFFRGNFCDWYVEIAKTRVYGQEGRDKTVAQYVLKTVLDKGLKMLHPFMPFITEEIWQKLDLGEETIMLSDFPKEEKEFVNLEAEKEFDFLKEIVNAIRNIRGEANVSPAKKIEVIFKTVNDAEKNILQHNAKILDKLANVEKYEFNTEIPKLVGFKLVETTEIYVPLNDLIDKEKEIDKLTKNIEKTEKELNKVLGKLSNEKFLSKAPKEVIDKEKGIKEELENKIAKFKESINLYKN</sequence>
<dbReference type="Gene3D" id="3.90.740.10">
    <property type="entry name" value="Valyl/Leucyl/Isoleucyl-tRNA synthetase, editing domain"/>
    <property type="match status" value="1"/>
</dbReference>
<feature type="coiled-coil region" evidence="12">
    <location>
        <begin position="814"/>
        <end position="876"/>
    </location>
</feature>
<gene>
    <name evidence="12" type="primary">valS</name>
    <name evidence="16" type="ORF">AB8B22_03730</name>
</gene>
<keyword evidence="8 12" id="KW-0175">Coiled coil</keyword>
<dbReference type="KEGG" id="lrug:AB8B22_03730"/>
<dbReference type="Gene3D" id="3.40.50.620">
    <property type="entry name" value="HUPs"/>
    <property type="match status" value="2"/>
</dbReference>
<dbReference type="FunFam" id="1.10.287.380:FF:000001">
    <property type="entry name" value="Valine--tRNA ligase"/>
    <property type="match status" value="1"/>
</dbReference>
<dbReference type="PANTHER" id="PTHR11946:SF93">
    <property type="entry name" value="VALINE--TRNA LIGASE, CHLOROPLASTIC_MITOCHONDRIAL 2"/>
    <property type="match status" value="1"/>
</dbReference>
<evidence type="ECO:0000256" key="9">
    <source>
        <dbReference type="ARBA" id="ARBA00023146"/>
    </source>
</evidence>
<dbReference type="EC" id="6.1.1.9" evidence="12"/>
<dbReference type="InterPro" id="IPR010978">
    <property type="entry name" value="tRNA-bd_arm"/>
</dbReference>
<dbReference type="InterPro" id="IPR019499">
    <property type="entry name" value="Val-tRNA_synth_tRNA-bd"/>
</dbReference>
<proteinExistence type="inferred from homology"/>
<dbReference type="EMBL" id="CP165644">
    <property type="protein sequence ID" value="XDU67535.1"/>
    <property type="molecule type" value="Genomic_DNA"/>
</dbReference>
<dbReference type="PROSITE" id="PS00178">
    <property type="entry name" value="AA_TRNA_LIGASE_I"/>
    <property type="match status" value="1"/>
</dbReference>
<feature type="short sequence motif" description="'KMSKS' region" evidence="12">
    <location>
        <begin position="529"/>
        <end position="533"/>
    </location>
</feature>
<dbReference type="CDD" id="cd00817">
    <property type="entry name" value="ValRS_core"/>
    <property type="match status" value="1"/>
</dbReference>
<feature type="short sequence motif" description="'HIGH' region" evidence="12">
    <location>
        <begin position="46"/>
        <end position="56"/>
    </location>
</feature>
<dbReference type="InterPro" id="IPR014729">
    <property type="entry name" value="Rossmann-like_a/b/a_fold"/>
</dbReference>
<dbReference type="FunFam" id="3.90.740.10:FF:000005">
    <property type="entry name" value="Valine--tRNA ligase, mitochondrial"/>
    <property type="match status" value="1"/>
</dbReference>
<evidence type="ECO:0000259" key="13">
    <source>
        <dbReference type="Pfam" id="PF00133"/>
    </source>
</evidence>
<evidence type="ECO:0000256" key="6">
    <source>
        <dbReference type="ARBA" id="ARBA00022840"/>
    </source>
</evidence>
<dbReference type="FunFam" id="3.40.50.620:FF:000078">
    <property type="entry name" value="Valine--tRNA ligase, mitochondrial"/>
    <property type="match status" value="1"/>
</dbReference>
<dbReference type="Pfam" id="PF08264">
    <property type="entry name" value="Anticodon_1"/>
    <property type="match status" value="1"/>
</dbReference>
<evidence type="ECO:0000256" key="10">
    <source>
        <dbReference type="ARBA" id="ARBA00047552"/>
    </source>
</evidence>
<dbReference type="InterPro" id="IPR033705">
    <property type="entry name" value="Anticodon_Ia_Val"/>
</dbReference>
<dbReference type="InterPro" id="IPR009008">
    <property type="entry name" value="Val/Leu/Ile-tRNA-synth_edit"/>
</dbReference>
<dbReference type="SUPFAM" id="SSF52374">
    <property type="entry name" value="Nucleotidylyl transferase"/>
    <property type="match status" value="1"/>
</dbReference>
<dbReference type="SUPFAM" id="SSF46589">
    <property type="entry name" value="tRNA-binding arm"/>
    <property type="match status" value="1"/>
</dbReference>
<keyword evidence="7 12" id="KW-0648">Protein biosynthesis</keyword>
<organism evidence="16">
    <name type="scientific">Leptotrichia rugosa</name>
    <dbReference type="NCBI Taxonomy" id="3239302"/>
    <lineage>
        <taxon>Bacteria</taxon>
        <taxon>Fusobacteriati</taxon>
        <taxon>Fusobacteriota</taxon>
        <taxon>Fusobacteriia</taxon>
        <taxon>Fusobacteriales</taxon>
        <taxon>Leptotrichiaceae</taxon>
        <taxon>Leptotrichia</taxon>
    </lineage>
</organism>
<evidence type="ECO:0000256" key="1">
    <source>
        <dbReference type="ARBA" id="ARBA00004496"/>
    </source>
</evidence>
<dbReference type="Gene3D" id="1.10.730.10">
    <property type="entry name" value="Isoleucyl-tRNA Synthetase, Domain 1"/>
    <property type="match status" value="1"/>
</dbReference>
<evidence type="ECO:0000259" key="14">
    <source>
        <dbReference type="Pfam" id="PF08264"/>
    </source>
</evidence>
<dbReference type="Gene3D" id="1.10.287.380">
    <property type="entry name" value="Valyl-tRNA synthetase, C-terminal domain"/>
    <property type="match status" value="1"/>
</dbReference>
<dbReference type="CDD" id="cd07962">
    <property type="entry name" value="Anticodon_Ia_Val"/>
    <property type="match status" value="1"/>
</dbReference>
<keyword evidence="6 12" id="KW-0067">ATP-binding</keyword>
<evidence type="ECO:0000256" key="5">
    <source>
        <dbReference type="ARBA" id="ARBA00022741"/>
    </source>
</evidence>
<comment type="function">
    <text evidence="12">Catalyzes the attachment of valine to tRNA(Val). As ValRS can inadvertently accommodate and process structurally similar amino acids such as threonine, to avoid such errors, it has a 'posttransfer' editing activity that hydrolyzes mischarged Thr-tRNA(Val) in a tRNA-dependent manner.</text>
</comment>
<dbReference type="InterPro" id="IPR013155">
    <property type="entry name" value="M/V/L/I-tRNA-synth_anticd-bd"/>
</dbReference>
<evidence type="ECO:0000256" key="2">
    <source>
        <dbReference type="ARBA" id="ARBA00011245"/>
    </source>
</evidence>
<name>A0AB39VJ07_9FUSO</name>
<feature type="binding site" evidence="12">
    <location>
        <position position="532"/>
    </location>
    <ligand>
        <name>ATP</name>
        <dbReference type="ChEBI" id="CHEBI:30616"/>
    </ligand>
</feature>
<dbReference type="SUPFAM" id="SSF47323">
    <property type="entry name" value="Anticodon-binding domain of a subclass of class I aminoacyl-tRNA synthetases"/>
    <property type="match status" value="1"/>
</dbReference>
<dbReference type="FunFam" id="3.40.50.620:FF:000032">
    <property type="entry name" value="Valine--tRNA ligase"/>
    <property type="match status" value="1"/>
</dbReference>
<dbReference type="HAMAP" id="MF_02004">
    <property type="entry name" value="Val_tRNA_synth_type1"/>
    <property type="match status" value="1"/>
</dbReference>
<dbReference type="InterPro" id="IPR037118">
    <property type="entry name" value="Val-tRNA_synth_C_sf"/>
</dbReference>
<evidence type="ECO:0000256" key="3">
    <source>
        <dbReference type="ARBA" id="ARBA00022490"/>
    </source>
</evidence>
<dbReference type="NCBIfam" id="TIGR00422">
    <property type="entry name" value="valS"/>
    <property type="match status" value="1"/>
</dbReference>
<accession>A0AB39VJ07</accession>
<comment type="domain">
    <text evidence="12">The C-terminal coiled-coil domain is crucial for aminoacylation activity.</text>
</comment>
<dbReference type="GO" id="GO:0005829">
    <property type="term" value="C:cytosol"/>
    <property type="evidence" value="ECO:0007669"/>
    <property type="project" value="TreeGrafter"/>
</dbReference>
<evidence type="ECO:0000256" key="12">
    <source>
        <dbReference type="HAMAP-Rule" id="MF_02004"/>
    </source>
</evidence>
<dbReference type="GO" id="GO:0005524">
    <property type="term" value="F:ATP binding"/>
    <property type="evidence" value="ECO:0007669"/>
    <property type="project" value="UniProtKB-UniRule"/>
</dbReference>
<dbReference type="NCBIfam" id="NF004349">
    <property type="entry name" value="PRK05729.1"/>
    <property type="match status" value="1"/>
</dbReference>
<keyword evidence="5 12" id="KW-0547">Nucleotide-binding</keyword>
<dbReference type="Pfam" id="PF10458">
    <property type="entry name" value="Val_tRNA-synt_C"/>
    <property type="match status" value="1"/>
</dbReference>
<dbReference type="GO" id="GO:0006438">
    <property type="term" value="P:valyl-tRNA aminoacylation"/>
    <property type="evidence" value="ECO:0007669"/>
    <property type="project" value="UniProtKB-UniRule"/>
</dbReference>
<comment type="catalytic activity">
    <reaction evidence="10 12">
        <text>tRNA(Val) + L-valine + ATP = L-valyl-tRNA(Val) + AMP + diphosphate</text>
        <dbReference type="Rhea" id="RHEA:10704"/>
        <dbReference type="Rhea" id="RHEA-COMP:9672"/>
        <dbReference type="Rhea" id="RHEA-COMP:9708"/>
        <dbReference type="ChEBI" id="CHEBI:30616"/>
        <dbReference type="ChEBI" id="CHEBI:33019"/>
        <dbReference type="ChEBI" id="CHEBI:57762"/>
        <dbReference type="ChEBI" id="CHEBI:78442"/>
        <dbReference type="ChEBI" id="CHEBI:78537"/>
        <dbReference type="ChEBI" id="CHEBI:456215"/>
        <dbReference type="EC" id="6.1.1.9"/>
    </reaction>
</comment>
<dbReference type="InterPro" id="IPR001412">
    <property type="entry name" value="aa-tRNA-synth_I_CS"/>
</dbReference>
<dbReference type="Pfam" id="PF00133">
    <property type="entry name" value="tRNA-synt_1"/>
    <property type="match status" value="1"/>
</dbReference>
<evidence type="ECO:0000256" key="7">
    <source>
        <dbReference type="ARBA" id="ARBA00022917"/>
    </source>
</evidence>
<comment type="domain">
    <text evidence="12">ValRS has two distinct active sites: one for aminoacylation and one for editing. The misactivated threonine is translocated from the active site to the editing site.</text>
</comment>
<dbReference type="InterPro" id="IPR002300">
    <property type="entry name" value="aa-tRNA-synth_Ia"/>
</dbReference>
<dbReference type="GO" id="GO:0002161">
    <property type="term" value="F:aminoacyl-tRNA deacylase activity"/>
    <property type="evidence" value="ECO:0007669"/>
    <property type="project" value="InterPro"/>
</dbReference>
<feature type="domain" description="Aminoacyl-tRNA synthetase class Ia" evidence="13">
    <location>
        <begin position="17"/>
        <end position="569"/>
    </location>
</feature>
<dbReference type="PRINTS" id="PR00986">
    <property type="entry name" value="TRNASYNTHVAL"/>
</dbReference>
<dbReference type="AlphaFoldDB" id="A0AB39VJ07"/>
<keyword evidence="3 12" id="KW-0963">Cytoplasm</keyword>
<comment type="subcellular location">
    <subcellularLocation>
        <location evidence="1 12">Cytoplasm</location>
    </subcellularLocation>
</comment>
<dbReference type="PANTHER" id="PTHR11946">
    <property type="entry name" value="VALYL-TRNA SYNTHETASES"/>
    <property type="match status" value="1"/>
</dbReference>
<dbReference type="InterPro" id="IPR002303">
    <property type="entry name" value="Valyl-tRNA_ligase"/>
</dbReference>
<keyword evidence="4 12" id="KW-0436">Ligase</keyword>
<evidence type="ECO:0000259" key="15">
    <source>
        <dbReference type="Pfam" id="PF10458"/>
    </source>
</evidence>
<comment type="subunit">
    <text evidence="2 12">Monomer.</text>
</comment>
<evidence type="ECO:0000256" key="8">
    <source>
        <dbReference type="ARBA" id="ARBA00023054"/>
    </source>
</evidence>
<protein>
    <recommendedName>
        <fullName evidence="12">Valine--tRNA ligase</fullName>
        <ecNumber evidence="12">6.1.1.9</ecNumber>
    </recommendedName>
    <alternativeName>
        <fullName evidence="12">Valyl-tRNA synthetase</fullName>
        <shortName evidence="12">ValRS</shortName>
    </alternativeName>
</protein>
<dbReference type="RefSeq" id="WP_369711711.1">
    <property type="nucleotide sequence ID" value="NZ_CP165644.1"/>
</dbReference>
<keyword evidence="9 12" id="KW-0030">Aminoacyl-tRNA synthetase</keyword>
<evidence type="ECO:0000313" key="16">
    <source>
        <dbReference type="EMBL" id="XDU67535.1"/>
    </source>
</evidence>
<comment type="similarity">
    <text evidence="11 12">Belongs to the class-I aminoacyl-tRNA synthetase family. ValS type 1 subfamily.</text>
</comment>
<dbReference type="SUPFAM" id="SSF50677">
    <property type="entry name" value="ValRS/IleRS/LeuRS editing domain"/>
    <property type="match status" value="1"/>
</dbReference>
<feature type="domain" description="Methionyl/Valyl/Leucyl/Isoleucyl-tRNA synthetase anticodon-binding" evidence="14">
    <location>
        <begin position="612"/>
        <end position="759"/>
    </location>
</feature>
<feature type="domain" description="Valyl-tRNA synthetase tRNA-binding arm" evidence="15">
    <location>
        <begin position="818"/>
        <end position="877"/>
    </location>
</feature>
<evidence type="ECO:0000256" key="4">
    <source>
        <dbReference type="ARBA" id="ARBA00022598"/>
    </source>
</evidence>
<reference evidence="16" key="1">
    <citation type="submission" date="2024-07" db="EMBL/GenBank/DDBJ databases">
        <authorList>
            <person name="Li X.-J."/>
            <person name="Wang X."/>
        </authorList>
    </citation>
    <scope>NUCLEOTIDE SEQUENCE</scope>
    <source>
        <strain evidence="16">HSP-334</strain>
    </source>
</reference>